<dbReference type="GO" id="GO:0015297">
    <property type="term" value="F:antiporter activity"/>
    <property type="evidence" value="ECO:0007669"/>
    <property type="project" value="UniProtKB-KW"/>
</dbReference>
<dbReference type="PANTHER" id="PTHR12385:SF37">
    <property type="entry name" value="CHOLINE TRANSPORTER-LIKE PROTEIN 4"/>
    <property type="match status" value="1"/>
</dbReference>
<comment type="caution">
    <text evidence="14">The sequence shown here is derived from an EMBL/GenBank/DDBJ whole genome shotgun (WGS) entry which is preliminary data.</text>
</comment>
<evidence type="ECO:0000256" key="8">
    <source>
        <dbReference type="ARBA" id="ARBA00022989"/>
    </source>
</evidence>
<dbReference type="Proteomes" id="UP001591681">
    <property type="component" value="Unassembled WGS sequence"/>
</dbReference>
<protein>
    <recommendedName>
        <fullName evidence="13">Choline transporter-like protein</fullName>
    </recommendedName>
</protein>
<evidence type="ECO:0000256" key="3">
    <source>
        <dbReference type="ARBA" id="ARBA00007168"/>
    </source>
</evidence>
<proteinExistence type="inferred from homology"/>
<name>A0ABD1IY92_9TELE</name>
<keyword evidence="8 13" id="KW-1133">Transmembrane helix</keyword>
<comment type="catalytic activity">
    <reaction evidence="11">
        <text>choline(out) + n H(+)(in) = choline(in) + n H(+)(out)</text>
        <dbReference type="Rhea" id="RHEA:75463"/>
        <dbReference type="ChEBI" id="CHEBI:15354"/>
        <dbReference type="ChEBI" id="CHEBI:15378"/>
    </reaction>
</comment>
<evidence type="ECO:0000256" key="12">
    <source>
        <dbReference type="ARBA" id="ARBA00036880"/>
    </source>
</evidence>
<gene>
    <name evidence="14" type="ORF">ACEWY4_023694</name>
</gene>
<dbReference type="EMBL" id="JBHFQA010000021">
    <property type="protein sequence ID" value="KAL2079901.1"/>
    <property type="molecule type" value="Genomic_DNA"/>
</dbReference>
<keyword evidence="10" id="KW-0325">Glycoprotein</keyword>
<dbReference type="InterPro" id="IPR007603">
    <property type="entry name" value="Choline_transptr-like"/>
</dbReference>
<sequence length="569" mass="62916">MGDPRNVLYARNSTGAHCGAGANRLKPSVFFVDLTKCDALTNPMAAILAGSQCPTTQVCVTDCPSEYWRLPDAAYAPGALPRDYFQQQYCDPRLDLHTANLTVQEILYKDLCPSFYVPTKTVASFCLTNSALLNKTVNFTITDEQAFNNSVTAIAAATSDIMERINGRGVWTRIFEDFAMSLHWILLGLVVAMALSAVLMLLLRYLASVLILTVIFGMLGVGAYGIYHCYMEYTTHLTSDTSFDALSVTSTFAFYLQVKETWLTFMIIIIVIEVLIILVIINLGKSISFSVDLLEESNRAVRHVTSAVGYPFINFLVLVVCIAYWGMTSLSLATSGAPLYRVVALNTTDGNCSSIMGLESCTPATFHSSEFSQCPTANCLFYKYDTTGLFQKYMVHLQVCNVLAFLWCVSFFLAVGHCTLAGTFSAYYWAFDKTVDIPPHPLSQAVLRSLHKVALDGVADVLLFFVKLTVTGIVGVLAFLVTSGIITVPHDIFQASKLNYTWVPVVVVVVGAYLIAQAFFSVYTTCVNTLFVCYMDDLERNDGTVLRPYYITRNLMRILRKAESTCLQT</sequence>
<comment type="similarity">
    <text evidence="3 13">Belongs to the CTL (choline transporter-like) family.</text>
</comment>
<evidence type="ECO:0000256" key="1">
    <source>
        <dbReference type="ARBA" id="ARBA00004141"/>
    </source>
</evidence>
<keyword evidence="4" id="KW-0813">Transport</keyword>
<evidence type="ECO:0000256" key="2">
    <source>
        <dbReference type="ARBA" id="ARBA00004221"/>
    </source>
</evidence>
<feature type="transmembrane region" description="Helical" evidence="13">
    <location>
        <begin position="209"/>
        <end position="227"/>
    </location>
</feature>
<evidence type="ECO:0000256" key="5">
    <source>
        <dbReference type="ARBA" id="ARBA00022449"/>
    </source>
</evidence>
<accession>A0ABD1IY92</accession>
<dbReference type="PANTHER" id="PTHR12385">
    <property type="entry name" value="CHOLINE TRANSPORTER-LIKE (SLC FAMILY 44)"/>
    <property type="match status" value="1"/>
</dbReference>
<evidence type="ECO:0000256" key="10">
    <source>
        <dbReference type="ARBA" id="ARBA00023180"/>
    </source>
</evidence>
<comment type="subcellular location">
    <subcellularLocation>
        <location evidence="2">Apical cell membrane</location>
    </subcellularLocation>
    <subcellularLocation>
        <location evidence="13">Cell membrane</location>
        <topology evidence="13">Multi-pass membrane protein</topology>
    </subcellularLocation>
    <subcellularLocation>
        <location evidence="1">Membrane</location>
        <topology evidence="1">Multi-pass membrane protein</topology>
    </subcellularLocation>
</comment>
<comment type="function">
    <text evidence="13">Choline transporter.</text>
</comment>
<feature type="transmembrane region" description="Helical" evidence="13">
    <location>
        <begin position="182"/>
        <end position="203"/>
    </location>
</feature>
<evidence type="ECO:0000256" key="13">
    <source>
        <dbReference type="RuleBase" id="RU368066"/>
    </source>
</evidence>
<feature type="transmembrane region" description="Helical" evidence="13">
    <location>
        <begin position="461"/>
        <end position="488"/>
    </location>
</feature>
<evidence type="ECO:0000256" key="6">
    <source>
        <dbReference type="ARBA" id="ARBA00022475"/>
    </source>
</evidence>
<keyword evidence="15" id="KW-1185">Reference proteome</keyword>
<evidence type="ECO:0000256" key="11">
    <source>
        <dbReference type="ARBA" id="ARBA00035093"/>
    </source>
</evidence>
<keyword evidence="5" id="KW-0050">Antiport</keyword>
<evidence type="ECO:0000256" key="7">
    <source>
        <dbReference type="ARBA" id="ARBA00022692"/>
    </source>
</evidence>
<evidence type="ECO:0000256" key="4">
    <source>
        <dbReference type="ARBA" id="ARBA00022448"/>
    </source>
</evidence>
<keyword evidence="6" id="KW-1003">Cell membrane</keyword>
<feature type="transmembrane region" description="Helical" evidence="13">
    <location>
        <begin position="304"/>
        <end position="325"/>
    </location>
</feature>
<dbReference type="Pfam" id="PF04515">
    <property type="entry name" value="Choline_transpo"/>
    <property type="match status" value="1"/>
</dbReference>
<reference evidence="14 15" key="1">
    <citation type="submission" date="2024-09" db="EMBL/GenBank/DDBJ databases">
        <title>A chromosome-level genome assembly of Gray's grenadier anchovy, Coilia grayii.</title>
        <authorList>
            <person name="Fu Z."/>
        </authorList>
    </citation>
    <scope>NUCLEOTIDE SEQUENCE [LARGE SCALE GENOMIC DNA]</scope>
    <source>
        <strain evidence="14">G4</strain>
        <tissue evidence="14">Muscle</tissue>
    </source>
</reference>
<organism evidence="14 15">
    <name type="scientific">Coilia grayii</name>
    <name type="common">Gray's grenadier anchovy</name>
    <dbReference type="NCBI Taxonomy" id="363190"/>
    <lineage>
        <taxon>Eukaryota</taxon>
        <taxon>Metazoa</taxon>
        <taxon>Chordata</taxon>
        <taxon>Craniata</taxon>
        <taxon>Vertebrata</taxon>
        <taxon>Euteleostomi</taxon>
        <taxon>Actinopterygii</taxon>
        <taxon>Neopterygii</taxon>
        <taxon>Teleostei</taxon>
        <taxon>Clupei</taxon>
        <taxon>Clupeiformes</taxon>
        <taxon>Clupeoidei</taxon>
        <taxon>Engraulidae</taxon>
        <taxon>Coilinae</taxon>
        <taxon>Coilia</taxon>
    </lineage>
</organism>
<feature type="transmembrane region" description="Helical" evidence="13">
    <location>
        <begin position="262"/>
        <end position="284"/>
    </location>
</feature>
<feature type="transmembrane region" description="Helical" evidence="13">
    <location>
        <begin position="500"/>
        <end position="523"/>
    </location>
</feature>
<evidence type="ECO:0000313" key="15">
    <source>
        <dbReference type="Proteomes" id="UP001591681"/>
    </source>
</evidence>
<comment type="catalytic activity">
    <reaction evidence="12">
        <text>thiamine diphosphate(out) = thiamine diphosphate(in)</text>
        <dbReference type="Rhea" id="RHEA:75471"/>
        <dbReference type="ChEBI" id="CHEBI:58937"/>
    </reaction>
</comment>
<dbReference type="AlphaFoldDB" id="A0ABD1IY92"/>
<feature type="transmembrane region" description="Helical" evidence="13">
    <location>
        <begin position="402"/>
        <end position="430"/>
    </location>
</feature>
<evidence type="ECO:0000256" key="9">
    <source>
        <dbReference type="ARBA" id="ARBA00023136"/>
    </source>
</evidence>
<evidence type="ECO:0000313" key="14">
    <source>
        <dbReference type="EMBL" id="KAL2079901.1"/>
    </source>
</evidence>
<dbReference type="GO" id="GO:0016324">
    <property type="term" value="C:apical plasma membrane"/>
    <property type="evidence" value="ECO:0007669"/>
    <property type="project" value="UniProtKB-SubCell"/>
</dbReference>
<keyword evidence="7 13" id="KW-0812">Transmembrane</keyword>
<keyword evidence="9 13" id="KW-0472">Membrane</keyword>